<dbReference type="AlphaFoldDB" id="A0A2N1NAZ8"/>
<dbReference type="VEuPathDB" id="FungiDB:RhiirA1_458180"/>
<dbReference type="VEuPathDB" id="FungiDB:FUN_008364"/>
<feature type="transmembrane region" description="Helical" evidence="1">
    <location>
        <begin position="20"/>
        <end position="42"/>
    </location>
</feature>
<dbReference type="EMBL" id="LLXL01000549">
    <property type="protein sequence ID" value="PKK71087.1"/>
    <property type="molecule type" value="Genomic_DNA"/>
</dbReference>
<organism evidence="2 3">
    <name type="scientific">Rhizophagus irregularis</name>
    <dbReference type="NCBI Taxonomy" id="588596"/>
    <lineage>
        <taxon>Eukaryota</taxon>
        <taxon>Fungi</taxon>
        <taxon>Fungi incertae sedis</taxon>
        <taxon>Mucoromycota</taxon>
        <taxon>Glomeromycotina</taxon>
        <taxon>Glomeromycetes</taxon>
        <taxon>Glomerales</taxon>
        <taxon>Glomeraceae</taxon>
        <taxon>Rhizophagus</taxon>
    </lineage>
</organism>
<reference evidence="2 3" key="2">
    <citation type="submission" date="2017-10" db="EMBL/GenBank/DDBJ databases">
        <title>Extensive intraspecific genome diversity in a model arbuscular mycorrhizal fungus.</title>
        <authorList>
            <person name="Chen E.C.H."/>
            <person name="Morin E."/>
            <person name="Baudet D."/>
            <person name="Noel J."/>
            <person name="Ndikumana S."/>
            <person name="Charron P."/>
            <person name="St-Onge C."/>
            <person name="Giorgi J."/>
            <person name="Grigoriev I.V."/>
            <person name="Roux C."/>
            <person name="Martin F.M."/>
            <person name="Corradi N."/>
        </authorList>
    </citation>
    <scope>NUCLEOTIDE SEQUENCE [LARGE SCALE GENOMIC DNA]</scope>
    <source>
        <strain evidence="2 3">C2</strain>
    </source>
</reference>
<feature type="transmembrane region" description="Helical" evidence="1">
    <location>
        <begin position="260"/>
        <end position="281"/>
    </location>
</feature>
<evidence type="ECO:0000313" key="2">
    <source>
        <dbReference type="EMBL" id="PKK71087.1"/>
    </source>
</evidence>
<keyword evidence="1" id="KW-1133">Transmembrane helix</keyword>
<keyword evidence="1" id="KW-0472">Membrane</keyword>
<evidence type="ECO:0000313" key="3">
    <source>
        <dbReference type="Proteomes" id="UP000233469"/>
    </source>
</evidence>
<dbReference type="Proteomes" id="UP000233469">
    <property type="component" value="Unassembled WGS sequence"/>
</dbReference>
<keyword evidence="1" id="KW-0812">Transmembrane</keyword>
<accession>A0A2N1NAZ8</accession>
<proteinExistence type="predicted"/>
<sequence length="448" mass="50572">MNLTELLNRQRRSEPTVLLGLKIFTMIMLITCLTGYLTVVIIDVKQDAPIIKTSFVDVDGVPPPSLHFSTNYNFSISTCNQYYYVNGVFSYLNCSPDDINAYYDQETKLYFVTYYPSPDVIFNSSLNGVGLIMSVNEEIQAGKTSFINLIAFDSEYDIFNKKLKEFTVYDSSIRTLNRYSIEPAQSYDFAYSRIVRDIMVPSWMNDFGVPPNYDQKSNIESTLLGGPLPDKSMTEILSFSIEPKSYSVIQVDKEVRSKTYLSGLGLMGGAWGLTVAVYAFLFGLMGGGWGLTVAVYAFFFGADTLRPWGAVQLYCCGFSRLTRKKLKTTLPTIPFFDTMDLNTKNHPSRHALSLAEQNELILARIDSLELFLQEYVVDVRYLDGLRDGLPTTNIMNNLNNHGVQNLKEFDSTSTTNSTVSTVTQQQDFVSANFTQNSTYNNFTTIKYD</sequence>
<gene>
    <name evidence="2" type="ORF">RhiirC2_778863</name>
</gene>
<protein>
    <submittedName>
        <fullName evidence="2">Uncharacterized protein</fullName>
    </submittedName>
</protein>
<reference evidence="2 3" key="1">
    <citation type="submission" date="2016-04" db="EMBL/GenBank/DDBJ databases">
        <title>Genome analyses suggest a sexual origin of heterokaryosis in a supposedly ancient asexual fungus.</title>
        <authorList>
            <person name="Ropars J."/>
            <person name="Sedzielewska K."/>
            <person name="Noel J."/>
            <person name="Charron P."/>
            <person name="Farinelli L."/>
            <person name="Marton T."/>
            <person name="Kruger M."/>
            <person name="Pelin A."/>
            <person name="Brachmann A."/>
            <person name="Corradi N."/>
        </authorList>
    </citation>
    <scope>NUCLEOTIDE SEQUENCE [LARGE SCALE GENOMIC DNA]</scope>
    <source>
        <strain evidence="2 3">C2</strain>
    </source>
</reference>
<comment type="caution">
    <text evidence="2">The sequence shown here is derived from an EMBL/GenBank/DDBJ whole genome shotgun (WGS) entry which is preliminary data.</text>
</comment>
<dbReference type="VEuPathDB" id="FungiDB:RhiirFUN_008728"/>
<evidence type="ECO:0000256" key="1">
    <source>
        <dbReference type="SAM" id="Phobius"/>
    </source>
</evidence>
<name>A0A2N1NAZ8_9GLOM</name>